<dbReference type="PANTHER" id="PTHR31984">
    <property type="entry name" value="TRANSPORTER, PUTATIVE (DUF179)-RELATED"/>
    <property type="match status" value="1"/>
</dbReference>
<evidence type="ECO:0000313" key="2">
    <source>
        <dbReference type="Proteomes" id="UP000626092"/>
    </source>
</evidence>
<accession>A0A834GKR6</accession>
<protein>
    <recommendedName>
        <fullName evidence="3">Thioredoxin domain-containing protein</fullName>
    </recommendedName>
</protein>
<dbReference type="InterPro" id="IPR036249">
    <property type="entry name" value="Thioredoxin-like_sf"/>
</dbReference>
<evidence type="ECO:0000313" key="1">
    <source>
        <dbReference type="EMBL" id="KAF7133304.1"/>
    </source>
</evidence>
<dbReference type="OrthoDB" id="1910803at2759"/>
<reference evidence="1" key="1">
    <citation type="submission" date="2019-11" db="EMBL/GenBank/DDBJ databases">
        <authorList>
            <person name="Liu Y."/>
            <person name="Hou J."/>
            <person name="Li T.-Q."/>
            <person name="Guan C.-H."/>
            <person name="Wu X."/>
            <person name="Wu H.-Z."/>
            <person name="Ling F."/>
            <person name="Zhang R."/>
            <person name="Shi X.-G."/>
            <person name="Ren J.-P."/>
            <person name="Chen E.-F."/>
            <person name="Sun J.-M."/>
        </authorList>
    </citation>
    <scope>NUCLEOTIDE SEQUENCE</scope>
    <source>
        <strain evidence="1">Adult_tree_wgs_1</strain>
        <tissue evidence="1">Leaves</tissue>
    </source>
</reference>
<dbReference type="InterPro" id="IPR003774">
    <property type="entry name" value="AlgH-like"/>
</dbReference>
<dbReference type="EMBL" id="WJXA01000009">
    <property type="protein sequence ID" value="KAF7133304.1"/>
    <property type="molecule type" value="Genomic_DNA"/>
</dbReference>
<proteinExistence type="predicted"/>
<organism evidence="1 2">
    <name type="scientific">Rhododendron simsii</name>
    <name type="common">Sims's rhododendron</name>
    <dbReference type="NCBI Taxonomy" id="118357"/>
    <lineage>
        <taxon>Eukaryota</taxon>
        <taxon>Viridiplantae</taxon>
        <taxon>Streptophyta</taxon>
        <taxon>Embryophyta</taxon>
        <taxon>Tracheophyta</taxon>
        <taxon>Spermatophyta</taxon>
        <taxon>Magnoliopsida</taxon>
        <taxon>eudicotyledons</taxon>
        <taxon>Gunneridae</taxon>
        <taxon>Pentapetalae</taxon>
        <taxon>asterids</taxon>
        <taxon>Ericales</taxon>
        <taxon>Ericaceae</taxon>
        <taxon>Ericoideae</taxon>
        <taxon>Rhodoreae</taxon>
        <taxon>Rhododendron</taxon>
    </lineage>
</organism>
<evidence type="ECO:0008006" key="3">
    <source>
        <dbReference type="Google" id="ProtNLM"/>
    </source>
</evidence>
<dbReference type="AlphaFoldDB" id="A0A834GKR6"/>
<dbReference type="PANTHER" id="PTHR31984:SF12">
    <property type="entry name" value="THIOREDOXIN DOMAIN-CONTAINING PROTEIN"/>
    <property type="match status" value="1"/>
</dbReference>
<dbReference type="SUPFAM" id="SSF143456">
    <property type="entry name" value="VC0467-like"/>
    <property type="match status" value="1"/>
</dbReference>
<dbReference type="SUPFAM" id="SSF52833">
    <property type="entry name" value="Thioredoxin-like"/>
    <property type="match status" value="2"/>
</dbReference>
<comment type="caution">
    <text evidence="1">The sequence shown here is derived from an EMBL/GenBank/DDBJ whole genome shotgun (WGS) entry which is preliminary data.</text>
</comment>
<keyword evidence="2" id="KW-1185">Reference proteome</keyword>
<sequence length="1128" mass="125793">MKKGVFVRGSDPMSNKEGIYGYRLNSLSLSLSTTSSKALLLALFMVSFLVISSSPAAVNSSVSDGGGSSGGLVQWQILTKRNFSSQIRLHPHLLLMVTVPWSGESRSLTKELSQLVANKQEKFGNLALMLLYRNTEKMLADAIGATEGVTILCYHHSLPYKYQGRLRAQNILHSAHFLMLRSPEQLPLESLETPEDLKTFLQSTDKALLLVEFCGWASSLLAKGKNNESVNAFGGPFGADFSGETNRSLAAKGKKNQKGLENEKLTCGVQNQFSGIPSAGEFSSVSDSDSIGAKNITPHDGMSCSFAEFLRFDTFFSNFTPIAREFFLPPERLRFGLVPERSLLSSLGVEDCGSWLSSLDVGQSDSWLMILHFAGCPSCLKVFREGDDLRHALLMQNSLVRELGGAGHDPELVLPAHEPSILLFVDRSSDLSETRRKSKEAIDAFRNFALHYETSFGKGQQNYNLFGTYQVSRSMPVHQSLKLSPKLDNFGLDEMSIMIVNEGNHVTLDKNDLSLQSNSLHDVLAYVLKNKNGVKLSSLAKKVGFELLSEDFDIKVQEAKRTKTGVLQSDEVSLNPKRGLHEASVDLPKDQIPDTPSTSTMEREEQFKPDHYFGSVEDEIVDQKAFSEITNLREQKLHHKHFTGSFIFSDSGYQLLEALTAGSKIPSVVIVDPISQKHYVLPEHAVFTYTSLSHFLDGFLNGSLHPYQRSKSVVPSPREGPSPPFVNLDFHEVDSIPWVTTSTFSELVNGFNKSDISNVGHVLKKDVLVLFSNSWCGFCQRMELIVREVYRAFKHHASLLNNGPTNKGSVLAGGDLIGMGRSCLRVVLIRFEMAYKLQDDLKESKLPLIYLMDCTVNECSSILRSATRRELYPSLLLFPAESKNAVPYEGDTAVSDIIKFIIDQGNNPSTIVKEKGITQDYQDASQIAVHREASLSKGKYHEVLLKYRTPENVIRYKHKRASSQVNVGSILIATDKLFNVHPFEESTILIIKADPGSGFQGLIVNKHISWDSLHELEEGLELLKEARLSVGGPLLKHGMPLVALTRRTSKGENLEILPSVYFLDQLATIDEIEGLKLHNYSIMDYWFFLGYSSWGWDQLFDEIAQGAWNISSNHVQVLDWPWRRLQIQ</sequence>
<dbReference type="Gene3D" id="3.40.1740.10">
    <property type="entry name" value="VC0467-like"/>
    <property type="match status" value="1"/>
</dbReference>
<dbReference type="Pfam" id="PF02622">
    <property type="entry name" value="DUF179"/>
    <property type="match status" value="1"/>
</dbReference>
<dbReference type="Proteomes" id="UP000626092">
    <property type="component" value="Unassembled WGS sequence"/>
</dbReference>
<dbReference type="Gene3D" id="3.40.30.10">
    <property type="entry name" value="Glutaredoxin"/>
    <property type="match status" value="3"/>
</dbReference>
<name>A0A834GKR6_RHOSS</name>
<gene>
    <name evidence="1" type="ORF">RHSIM_Rhsim09G0074000</name>
</gene>